<comment type="caution">
    <text evidence="2">The sequence shown here is derived from an EMBL/GenBank/DDBJ whole genome shotgun (WGS) entry which is preliminary data.</text>
</comment>
<keyword evidence="3" id="KW-1185">Reference proteome</keyword>
<evidence type="ECO:0000313" key="2">
    <source>
        <dbReference type="EMBL" id="KAF0899963.1"/>
    </source>
</evidence>
<dbReference type="Proteomes" id="UP000479710">
    <property type="component" value="Unassembled WGS sequence"/>
</dbReference>
<protein>
    <submittedName>
        <fullName evidence="2">Uncharacterized protein</fullName>
    </submittedName>
</protein>
<evidence type="ECO:0000313" key="3">
    <source>
        <dbReference type="Proteomes" id="UP000479710"/>
    </source>
</evidence>
<reference evidence="2 3" key="1">
    <citation type="submission" date="2019-11" db="EMBL/GenBank/DDBJ databases">
        <title>Whole genome sequence of Oryza granulata.</title>
        <authorList>
            <person name="Li W."/>
        </authorList>
    </citation>
    <scope>NUCLEOTIDE SEQUENCE [LARGE SCALE GENOMIC DNA]</scope>
    <source>
        <strain evidence="3">cv. Menghai</strain>
        <tissue evidence="2">Leaf</tissue>
    </source>
</reference>
<sequence>MAAGAVAGIAPDVAAGAWPSGGSGYPDHGRHQDGGGEPELARVLPPFGVANLSKLNALTK</sequence>
<dbReference type="AlphaFoldDB" id="A0A6G1CK24"/>
<gene>
    <name evidence="2" type="ORF">E2562_025906</name>
</gene>
<feature type="region of interest" description="Disordered" evidence="1">
    <location>
        <begin position="15"/>
        <end position="42"/>
    </location>
</feature>
<dbReference type="EMBL" id="SPHZ02000009">
    <property type="protein sequence ID" value="KAF0899963.1"/>
    <property type="molecule type" value="Genomic_DNA"/>
</dbReference>
<organism evidence="2 3">
    <name type="scientific">Oryza meyeriana var. granulata</name>
    <dbReference type="NCBI Taxonomy" id="110450"/>
    <lineage>
        <taxon>Eukaryota</taxon>
        <taxon>Viridiplantae</taxon>
        <taxon>Streptophyta</taxon>
        <taxon>Embryophyta</taxon>
        <taxon>Tracheophyta</taxon>
        <taxon>Spermatophyta</taxon>
        <taxon>Magnoliopsida</taxon>
        <taxon>Liliopsida</taxon>
        <taxon>Poales</taxon>
        <taxon>Poaceae</taxon>
        <taxon>BOP clade</taxon>
        <taxon>Oryzoideae</taxon>
        <taxon>Oryzeae</taxon>
        <taxon>Oryzinae</taxon>
        <taxon>Oryza</taxon>
        <taxon>Oryza meyeriana</taxon>
    </lineage>
</organism>
<accession>A0A6G1CK24</accession>
<evidence type="ECO:0000256" key="1">
    <source>
        <dbReference type="SAM" id="MobiDB-lite"/>
    </source>
</evidence>
<name>A0A6G1CK24_9ORYZ</name>
<proteinExistence type="predicted"/>